<evidence type="ECO:0000313" key="2">
    <source>
        <dbReference type="EMBL" id="VDI74495.1"/>
    </source>
</evidence>
<dbReference type="AlphaFoldDB" id="A0A8B6H7W8"/>
<comment type="caution">
    <text evidence="2">The sequence shown here is derived from an EMBL/GenBank/DDBJ whole genome shotgun (WGS) entry which is preliminary data.</text>
</comment>
<feature type="compositionally biased region" description="Polar residues" evidence="1">
    <location>
        <begin position="69"/>
        <end position="83"/>
    </location>
</feature>
<evidence type="ECO:0000313" key="3">
    <source>
        <dbReference type="Proteomes" id="UP000596742"/>
    </source>
</evidence>
<protein>
    <submittedName>
        <fullName evidence="2">Uncharacterized protein</fullName>
    </submittedName>
</protein>
<dbReference type="EMBL" id="UYJE01009571">
    <property type="protein sequence ID" value="VDI74495.1"/>
    <property type="molecule type" value="Genomic_DNA"/>
</dbReference>
<proteinExistence type="predicted"/>
<keyword evidence="3" id="KW-1185">Reference proteome</keyword>
<name>A0A8B6H7W8_MYTGA</name>
<dbReference type="OrthoDB" id="6119969at2759"/>
<organism evidence="2 3">
    <name type="scientific">Mytilus galloprovincialis</name>
    <name type="common">Mediterranean mussel</name>
    <dbReference type="NCBI Taxonomy" id="29158"/>
    <lineage>
        <taxon>Eukaryota</taxon>
        <taxon>Metazoa</taxon>
        <taxon>Spiralia</taxon>
        <taxon>Lophotrochozoa</taxon>
        <taxon>Mollusca</taxon>
        <taxon>Bivalvia</taxon>
        <taxon>Autobranchia</taxon>
        <taxon>Pteriomorphia</taxon>
        <taxon>Mytilida</taxon>
        <taxon>Mytiloidea</taxon>
        <taxon>Mytilidae</taxon>
        <taxon>Mytilinae</taxon>
        <taxon>Mytilus</taxon>
    </lineage>
</organism>
<sequence length="373" mass="43794">MGSEKVQIIRNEHKPTFLEIQARNRRLADIRRGQTYFQKIDSLAERQWNKNTPHDSAGRRQVVTIRPLTDTQNTKSQNRQLMLNNGFEKKRIHSERPRGSERIVEEELFLVNSTTPRQKVPLDFRNHSPYFRNGHAEKISERLGIFNQWGSGVHPLDEKVTLTSSDLMPQFEPFRFRDSVKHVHKPTPKQYMPMSRAAHEKDRQIKVHTNFLSRNGLVNINPELEQWPEMDAESRQRSFVRDPELLQRERTTAFMNRLDKMIDPFKQQTDKMELTSSNEECEGSPPPSISDLTEVNPINNSNVRYSKGRRSVEVIQKLPLYPKYITQPQKPRRKNLTFSKLLIELNRQPMGASRKCKIWVNNLERVDSNTCKT</sequence>
<accession>A0A8B6H7W8</accession>
<feature type="region of interest" description="Disordered" evidence="1">
    <location>
        <begin position="68"/>
        <end position="98"/>
    </location>
</feature>
<evidence type="ECO:0000256" key="1">
    <source>
        <dbReference type="SAM" id="MobiDB-lite"/>
    </source>
</evidence>
<dbReference type="Proteomes" id="UP000596742">
    <property type="component" value="Unassembled WGS sequence"/>
</dbReference>
<reference evidence="2" key="1">
    <citation type="submission" date="2018-11" db="EMBL/GenBank/DDBJ databases">
        <authorList>
            <person name="Alioto T."/>
            <person name="Alioto T."/>
        </authorList>
    </citation>
    <scope>NUCLEOTIDE SEQUENCE</scope>
</reference>
<gene>
    <name evidence="2" type="ORF">MGAL_10B070163</name>
</gene>